<dbReference type="Pfam" id="PF25534">
    <property type="entry name" value="DUF7918"/>
    <property type="match status" value="2"/>
</dbReference>
<feature type="domain" description="DUF7918" evidence="2">
    <location>
        <begin position="805"/>
        <end position="1034"/>
    </location>
</feature>
<dbReference type="PANTHER" id="PTHR36223:SF1">
    <property type="entry name" value="TRANSCRIPTION ELONGATION FACTOR EAF N-TERMINAL DOMAIN-CONTAINING PROTEIN"/>
    <property type="match status" value="1"/>
</dbReference>
<protein>
    <recommendedName>
        <fullName evidence="2">DUF7918 domain-containing protein</fullName>
    </recommendedName>
</protein>
<proteinExistence type="predicted"/>
<feature type="domain" description="DUF7918" evidence="2">
    <location>
        <begin position="500"/>
        <end position="739"/>
    </location>
</feature>
<sequence>MTTPDMDFKVVPLNILLSELKPNYTENKVEDEKHRICEEILKKSNAQIVASDVGLAPEKKSFILLRKLGSDLNINVFALNFRLKPDRDREWNADVEEANYLMSRVIQRLSVDSPDEAPSSLSLVLTSTMFTKKLYGECAKNFKHHLGLRKDDLGLMVLRNVVMNPFPTEKNFIGRLAGIFKDVVDEEFKVCQKRNSDAPTNHELLLQGQEQFYMTHIPTFHIANHRQQLVLEIDVDPNSKNGYPELKSANPSESIFLETVVPIQLPKLLKTGSHFKASVKTRESGLLLESVTVMIKKVVKSRLFNSRYLDANYPRTFTPFYLYDNSKEKNIDHMLLRSLNRPIFCFQNIYEEPVQPFPENAQLQENSAFWFKTGNKLNVRIYSDAYEPSAKGPGLLKHVGEEKYLLAIGAMALGKGVSIDTETMRREWFNGGRSLIKFGRVVSCAHEGPLMSEYGVKHNKLPSQLRIQTEFRETYPSAIRLFRYPELSTLTMAILHDLPGIKVTVYMNGKPVEEYDDDEEFAPPSRALVANNDGKPIVKTTTKYIESITDQEFSIYIDITNPFKFDCPNIGPTVFIDGFKASRTNILRSDYTSHTVSQVIKGAYERDVRRKIQKFRHFKFSKVETISDDMSSARVKKDAELVQGMGEIVVKFHRKTEPRPEDCPRNRALEAQSLSQVHEKALKGEAKSHNTSYGKAEEMKMAVWTVSKFLDGGDFPMALFRFKYRSKEALKQLHIIERTPEPENHELSAPPSPVGFNDLDGEQRREVERYIRSLKISKYSSTRLQPQHHADLPSAIMAIHDRLPGVKVEILVDKEPLQEYTDDEVHTPAGPNDNGAQKAARTVSKYIEAVTGKEFQVRVTIDDTYKPDCPTLLANVFADGIHLVGRTMRSVKGKMKQTQVVVDGVEHAITARRARLKPFIFSKITTTSDESNSVSIAKQAEQMAKIGEIKVEFHRKGYAKPVASRRVANERPSEVNSPSKVHEKALKGEAKTHGTSLGHGRRATRLRSSTSKYLGNKDLPLAIYTFKYRSKGFLADSFACGNLLILLVAEALKALRIIERTPEPEMHVVSDSESNADLDDLDEEQKAEAKRFIRFLKASHFSPSDQCIC</sequence>
<gene>
    <name evidence="3" type="ORF">G7Y89_g11399</name>
</gene>
<dbReference type="AlphaFoldDB" id="A0A8H4VYB5"/>
<dbReference type="OrthoDB" id="2161780at2759"/>
<feature type="region of interest" description="Disordered" evidence="1">
    <location>
        <begin position="986"/>
        <end position="1009"/>
    </location>
</feature>
<evidence type="ECO:0000313" key="3">
    <source>
        <dbReference type="EMBL" id="KAF4626757.1"/>
    </source>
</evidence>
<dbReference type="Proteomes" id="UP000566819">
    <property type="component" value="Unassembled WGS sequence"/>
</dbReference>
<organism evidence="3 4">
    <name type="scientific">Cudoniella acicularis</name>
    <dbReference type="NCBI Taxonomy" id="354080"/>
    <lineage>
        <taxon>Eukaryota</taxon>
        <taxon>Fungi</taxon>
        <taxon>Dikarya</taxon>
        <taxon>Ascomycota</taxon>
        <taxon>Pezizomycotina</taxon>
        <taxon>Leotiomycetes</taxon>
        <taxon>Helotiales</taxon>
        <taxon>Tricladiaceae</taxon>
        <taxon>Cudoniella</taxon>
    </lineage>
</organism>
<accession>A0A8H4VYB5</accession>
<evidence type="ECO:0000259" key="2">
    <source>
        <dbReference type="Pfam" id="PF25534"/>
    </source>
</evidence>
<reference evidence="3 4" key="1">
    <citation type="submission" date="2020-03" db="EMBL/GenBank/DDBJ databases">
        <title>Draft Genome Sequence of Cudoniella acicularis.</title>
        <authorList>
            <person name="Buettner E."/>
            <person name="Kellner H."/>
        </authorList>
    </citation>
    <scope>NUCLEOTIDE SEQUENCE [LARGE SCALE GENOMIC DNA]</scope>
    <source>
        <strain evidence="3 4">DSM 108380</strain>
    </source>
</reference>
<name>A0A8H4VYB5_9HELO</name>
<feature type="region of interest" description="Disordered" evidence="1">
    <location>
        <begin position="962"/>
        <end position="981"/>
    </location>
</feature>
<comment type="caution">
    <text evidence="3">The sequence shown here is derived from an EMBL/GenBank/DDBJ whole genome shotgun (WGS) entry which is preliminary data.</text>
</comment>
<keyword evidence="4" id="KW-1185">Reference proteome</keyword>
<evidence type="ECO:0000313" key="4">
    <source>
        <dbReference type="Proteomes" id="UP000566819"/>
    </source>
</evidence>
<dbReference type="EMBL" id="JAAMPI010001089">
    <property type="protein sequence ID" value="KAF4626757.1"/>
    <property type="molecule type" value="Genomic_DNA"/>
</dbReference>
<evidence type="ECO:0000256" key="1">
    <source>
        <dbReference type="SAM" id="MobiDB-lite"/>
    </source>
</evidence>
<dbReference type="PANTHER" id="PTHR36223">
    <property type="entry name" value="BETA-LACTAMASE-TYPE TRANSPEPTIDASE FOLD DOMAIN CONTAINING PROTEIN"/>
    <property type="match status" value="1"/>
</dbReference>
<dbReference type="InterPro" id="IPR057678">
    <property type="entry name" value="DUF7918"/>
</dbReference>